<dbReference type="InterPro" id="IPR001647">
    <property type="entry name" value="HTH_TetR"/>
</dbReference>
<dbReference type="KEGG" id="arev:RVR_850"/>
<keyword evidence="3" id="KW-0804">Transcription</keyword>
<evidence type="ECO:0000256" key="3">
    <source>
        <dbReference type="ARBA" id="ARBA00023163"/>
    </source>
</evidence>
<dbReference type="InterPro" id="IPR009057">
    <property type="entry name" value="Homeodomain-like_sf"/>
</dbReference>
<reference evidence="7 8" key="3">
    <citation type="journal article" date="2011" name="Nat. Chem. Biol.">
        <title>Reveromycin A biosynthesis uses RevG and RevJ for stereospecific spiroacetal formation.</title>
        <authorList>
            <person name="Takahashi S."/>
            <person name="Toyoda A."/>
            <person name="Sekiyama Y."/>
            <person name="Takagi H."/>
            <person name="Nogawa T."/>
            <person name="Uramoto M."/>
            <person name="Suzuki R."/>
            <person name="Koshino H."/>
            <person name="Kumano T."/>
            <person name="Panthee S."/>
            <person name="Dairi T."/>
            <person name="Ishikawa J."/>
            <person name="Ikeda H."/>
            <person name="Sakaki Y."/>
            <person name="Osada H."/>
        </authorList>
    </citation>
    <scope>NUCLEOTIDE SEQUENCE [LARGE SCALE GENOMIC DNA]</scope>
    <source>
        <strain evidence="7 8">SN-593</strain>
    </source>
</reference>
<name>A0A7U3VLS3_9ACTN</name>
<organism evidence="7 8">
    <name type="scientific">Actinacidiphila reveromycinica</name>
    <dbReference type="NCBI Taxonomy" id="659352"/>
    <lineage>
        <taxon>Bacteria</taxon>
        <taxon>Bacillati</taxon>
        <taxon>Actinomycetota</taxon>
        <taxon>Actinomycetes</taxon>
        <taxon>Kitasatosporales</taxon>
        <taxon>Streptomycetaceae</taxon>
        <taxon>Actinacidiphila</taxon>
    </lineage>
</organism>
<protein>
    <submittedName>
        <fullName evidence="7">Putative TetR family transcriptional regulator</fullName>
    </submittedName>
</protein>
<evidence type="ECO:0000259" key="6">
    <source>
        <dbReference type="PROSITE" id="PS50977"/>
    </source>
</evidence>
<dbReference type="Pfam" id="PF16925">
    <property type="entry name" value="TetR_C_13"/>
    <property type="match status" value="1"/>
</dbReference>
<feature type="domain" description="HTH tetR-type" evidence="6">
    <location>
        <begin position="22"/>
        <end position="82"/>
    </location>
</feature>
<evidence type="ECO:0000256" key="1">
    <source>
        <dbReference type="ARBA" id="ARBA00023015"/>
    </source>
</evidence>
<dbReference type="Pfam" id="PF00440">
    <property type="entry name" value="TetR_N"/>
    <property type="match status" value="1"/>
</dbReference>
<reference evidence="7 8" key="2">
    <citation type="journal article" date="2011" name="J. Antibiot.">
        <title>Furaquinocins I and J: novel polyketide isoprenoid hybrid compounds from Streptomyces reveromyceticus SN-593.</title>
        <authorList>
            <person name="Panthee S."/>
            <person name="Takahashi S."/>
            <person name="Takagi H."/>
            <person name="Nogawa T."/>
            <person name="Oowada E."/>
            <person name="Uramoto M."/>
            <person name="Osada H."/>
        </authorList>
    </citation>
    <scope>NUCLEOTIDE SEQUENCE [LARGE SCALE GENOMIC DNA]</scope>
    <source>
        <strain evidence="7 8">SN-593</strain>
    </source>
</reference>
<evidence type="ECO:0000256" key="2">
    <source>
        <dbReference type="ARBA" id="ARBA00023125"/>
    </source>
</evidence>
<feature type="region of interest" description="Disordered" evidence="5">
    <location>
        <begin position="1"/>
        <end position="22"/>
    </location>
</feature>
<feature type="DNA-binding region" description="H-T-H motif" evidence="4">
    <location>
        <begin position="45"/>
        <end position="64"/>
    </location>
</feature>
<dbReference type="Proteomes" id="UP000595703">
    <property type="component" value="Chromosome"/>
</dbReference>
<keyword evidence="1" id="KW-0805">Transcription regulation</keyword>
<dbReference type="AlphaFoldDB" id="A0A7U3VLS3"/>
<gene>
    <name evidence="7" type="ORF">RVR_850</name>
</gene>
<dbReference type="RefSeq" id="WP_202232337.1">
    <property type="nucleotide sequence ID" value="NZ_AP018365.1"/>
</dbReference>
<dbReference type="PANTHER" id="PTHR47506">
    <property type="entry name" value="TRANSCRIPTIONAL REGULATORY PROTEIN"/>
    <property type="match status" value="1"/>
</dbReference>
<dbReference type="Gene3D" id="1.10.357.10">
    <property type="entry name" value="Tetracycline Repressor, domain 2"/>
    <property type="match status" value="1"/>
</dbReference>
<evidence type="ECO:0000256" key="5">
    <source>
        <dbReference type="SAM" id="MobiDB-lite"/>
    </source>
</evidence>
<dbReference type="SUPFAM" id="SSF46689">
    <property type="entry name" value="Homeodomain-like"/>
    <property type="match status" value="1"/>
</dbReference>
<dbReference type="EMBL" id="AP018365">
    <property type="protein sequence ID" value="BBA95833.1"/>
    <property type="molecule type" value="Genomic_DNA"/>
</dbReference>
<evidence type="ECO:0000313" key="7">
    <source>
        <dbReference type="EMBL" id="BBA95833.1"/>
    </source>
</evidence>
<accession>A0A7U3VLS3</accession>
<evidence type="ECO:0000256" key="4">
    <source>
        <dbReference type="PROSITE-ProRule" id="PRU00335"/>
    </source>
</evidence>
<dbReference type="PANTHER" id="PTHR47506:SF3">
    <property type="entry name" value="HTH-TYPE TRANSCRIPTIONAL REGULATOR LMRA"/>
    <property type="match status" value="1"/>
</dbReference>
<reference evidence="7 8" key="4">
    <citation type="journal article" date="2020" name="Sci. Rep.">
        <title>beta-carboline chemical signals induce reveromycin production through a LuxR family regulator in Streptomyces sp. SN-593.</title>
        <authorList>
            <person name="Panthee S."/>
            <person name="Kito N."/>
            <person name="Hayashi T."/>
            <person name="Shimizu T."/>
            <person name="Ishikawa J."/>
            <person name="Hamamoto H."/>
            <person name="Osada H."/>
            <person name="Takahashi S."/>
        </authorList>
    </citation>
    <scope>NUCLEOTIDE SEQUENCE [LARGE SCALE GENOMIC DNA]</scope>
    <source>
        <strain evidence="7 8">SN-593</strain>
    </source>
</reference>
<dbReference type="InterPro" id="IPR036271">
    <property type="entry name" value="Tet_transcr_reg_TetR-rel_C_sf"/>
</dbReference>
<dbReference type="PROSITE" id="PS50977">
    <property type="entry name" value="HTH_TETR_2"/>
    <property type="match status" value="1"/>
</dbReference>
<dbReference type="InterPro" id="IPR011075">
    <property type="entry name" value="TetR_C"/>
</dbReference>
<keyword evidence="2 4" id="KW-0238">DNA-binding</keyword>
<sequence>MSIDSPPVPDPTAPQRLTRKGAATRGRIVAAAAGLMLEHGVAGTSTDDVRAAAGVSASQIYHYFADKNALVRAVIAYQTQAVLDAQQPLLGRLDSLEALRAWRDHVVGIQREVHCQGGCPIGSLASELAESDEVARADLADGFGRWEAAIRAGLHAMRDRGDLRADADPDRLALALLAALQGGLLLTQVRRETTPLEAALDAMLAHLAGLTVRPGG</sequence>
<proteinExistence type="predicted"/>
<keyword evidence="8" id="KW-1185">Reference proteome</keyword>
<evidence type="ECO:0000313" key="8">
    <source>
        <dbReference type="Proteomes" id="UP000595703"/>
    </source>
</evidence>
<reference evidence="7 8" key="1">
    <citation type="journal article" date="2010" name="J. Bacteriol.">
        <title>Biochemical characterization of a novel indole prenyltransferase from Streptomyces sp. SN-593.</title>
        <authorList>
            <person name="Takahashi S."/>
            <person name="Takagi H."/>
            <person name="Toyoda A."/>
            <person name="Uramoto M."/>
            <person name="Nogawa T."/>
            <person name="Ueki M."/>
            <person name="Sakaki Y."/>
            <person name="Osada H."/>
        </authorList>
    </citation>
    <scope>NUCLEOTIDE SEQUENCE [LARGE SCALE GENOMIC DNA]</scope>
    <source>
        <strain evidence="7 8">SN-593</strain>
    </source>
</reference>
<dbReference type="SUPFAM" id="SSF48498">
    <property type="entry name" value="Tetracyclin repressor-like, C-terminal domain"/>
    <property type="match status" value="1"/>
</dbReference>
<feature type="compositionally biased region" description="Pro residues" evidence="5">
    <location>
        <begin position="1"/>
        <end position="12"/>
    </location>
</feature>
<dbReference type="GO" id="GO:0003677">
    <property type="term" value="F:DNA binding"/>
    <property type="evidence" value="ECO:0007669"/>
    <property type="project" value="UniProtKB-UniRule"/>
</dbReference>
<dbReference type="PRINTS" id="PR00455">
    <property type="entry name" value="HTHTETR"/>
</dbReference>